<gene>
    <name evidence="3" type="ORF">RDT67_12195</name>
</gene>
<reference evidence="3" key="1">
    <citation type="submission" date="2023-08" db="EMBL/GenBank/DDBJ databases">
        <title>The Comparative Genomic Analysis of Yersiniaceae from Polar Regions.</title>
        <authorList>
            <person name="Goncharov A."/>
            <person name="Aslanov B."/>
            <person name="Kolodzhieva V."/>
            <person name="Azarov D."/>
            <person name="Mochov A."/>
            <person name="Lebedeva E."/>
        </authorList>
    </citation>
    <scope>NUCLEOTIDE SEQUENCE</scope>
    <source>
        <strain evidence="3">Vf</strain>
    </source>
</reference>
<dbReference type="InterPro" id="IPR010982">
    <property type="entry name" value="Lambda_DNA-bd_dom_sf"/>
</dbReference>
<dbReference type="Pfam" id="PF13560">
    <property type="entry name" value="HTH_31"/>
    <property type="match status" value="1"/>
</dbReference>
<dbReference type="Proteomes" id="UP001224622">
    <property type="component" value="Unassembled WGS sequence"/>
</dbReference>
<dbReference type="AlphaFoldDB" id="A0AAJ2D9D7"/>
<dbReference type="SMART" id="SM00530">
    <property type="entry name" value="HTH_XRE"/>
    <property type="match status" value="1"/>
</dbReference>
<proteinExistence type="predicted"/>
<dbReference type="InterPro" id="IPR001387">
    <property type="entry name" value="Cro/C1-type_HTH"/>
</dbReference>
<organism evidence="3 4">
    <name type="scientific">Serratia fonticola</name>
    <dbReference type="NCBI Taxonomy" id="47917"/>
    <lineage>
        <taxon>Bacteria</taxon>
        <taxon>Pseudomonadati</taxon>
        <taxon>Pseudomonadota</taxon>
        <taxon>Gammaproteobacteria</taxon>
        <taxon>Enterobacterales</taxon>
        <taxon>Yersiniaceae</taxon>
        <taxon>Serratia</taxon>
    </lineage>
</organism>
<evidence type="ECO:0000259" key="2">
    <source>
        <dbReference type="PROSITE" id="PS50943"/>
    </source>
</evidence>
<dbReference type="Gene3D" id="1.10.260.40">
    <property type="entry name" value="lambda repressor-like DNA-binding domains"/>
    <property type="match status" value="1"/>
</dbReference>
<dbReference type="CDD" id="cd00093">
    <property type="entry name" value="HTH_XRE"/>
    <property type="match status" value="1"/>
</dbReference>
<feature type="compositionally biased region" description="Polar residues" evidence="1">
    <location>
        <begin position="130"/>
        <end position="152"/>
    </location>
</feature>
<dbReference type="EMBL" id="JAVIGA010000011">
    <property type="protein sequence ID" value="MDQ9127193.1"/>
    <property type="molecule type" value="Genomic_DNA"/>
</dbReference>
<evidence type="ECO:0000313" key="4">
    <source>
        <dbReference type="Proteomes" id="UP001224622"/>
    </source>
</evidence>
<comment type="caution">
    <text evidence="3">The sequence shown here is derived from an EMBL/GenBank/DDBJ whole genome shotgun (WGS) entry which is preliminary data.</text>
</comment>
<evidence type="ECO:0000256" key="1">
    <source>
        <dbReference type="SAM" id="MobiDB-lite"/>
    </source>
</evidence>
<dbReference type="RefSeq" id="WP_211134687.1">
    <property type="nucleotide sequence ID" value="NZ_JAVIGA010000011.1"/>
</dbReference>
<dbReference type="GO" id="GO:0003677">
    <property type="term" value="F:DNA binding"/>
    <property type="evidence" value="ECO:0007669"/>
    <property type="project" value="InterPro"/>
</dbReference>
<protein>
    <submittedName>
        <fullName evidence="3">Helix-turn-helix transcriptional regulator</fullName>
    </submittedName>
</protein>
<dbReference type="PROSITE" id="PS50943">
    <property type="entry name" value="HTH_CROC1"/>
    <property type="match status" value="1"/>
</dbReference>
<accession>A0AAJ2D9D7</accession>
<evidence type="ECO:0000313" key="3">
    <source>
        <dbReference type="EMBL" id="MDQ9127193.1"/>
    </source>
</evidence>
<sequence length="170" mass="18206">MAKKTAPLLPTTNQLLTDFGERLKLARLRRKLTAKQVAERAGMSPMTLRSLEAGGTGVTIGAYLSVMQVLGLENDLNQLAAEDQLGRQLQDSRLIKKDIVFTSKAKPNKAPVDKKPRSEAAYRYEGSDKQAATTTKAGSVANNTAHKATGTTSADLAALLKPLKKSIKGS</sequence>
<feature type="region of interest" description="Disordered" evidence="1">
    <location>
        <begin position="105"/>
        <end position="152"/>
    </location>
</feature>
<dbReference type="SUPFAM" id="SSF47413">
    <property type="entry name" value="lambda repressor-like DNA-binding domains"/>
    <property type="match status" value="1"/>
</dbReference>
<name>A0AAJ2D9D7_SERFO</name>
<feature type="compositionally biased region" description="Basic and acidic residues" evidence="1">
    <location>
        <begin position="111"/>
        <end position="128"/>
    </location>
</feature>
<feature type="domain" description="HTH cro/C1-type" evidence="2">
    <location>
        <begin position="23"/>
        <end position="76"/>
    </location>
</feature>